<proteinExistence type="inferred from homology"/>
<dbReference type="Pfam" id="PF07992">
    <property type="entry name" value="Pyr_redox_2"/>
    <property type="match status" value="1"/>
</dbReference>
<dbReference type="InterPro" id="IPR050097">
    <property type="entry name" value="Ferredoxin-NADP_redctase_2"/>
</dbReference>
<dbReference type="GO" id="GO:0019430">
    <property type="term" value="P:removal of superoxide radicals"/>
    <property type="evidence" value="ECO:0007669"/>
    <property type="project" value="UniProtKB-UniRule"/>
</dbReference>
<evidence type="ECO:0000259" key="5">
    <source>
        <dbReference type="Pfam" id="PF07992"/>
    </source>
</evidence>
<dbReference type="GO" id="GO:0005737">
    <property type="term" value="C:cytoplasm"/>
    <property type="evidence" value="ECO:0007669"/>
    <property type="project" value="InterPro"/>
</dbReference>
<comment type="cofactor">
    <cofactor evidence="4">
        <name>FAD</name>
        <dbReference type="ChEBI" id="CHEBI:57692"/>
    </cofactor>
</comment>
<dbReference type="AlphaFoldDB" id="A0A1Q8QXI6"/>
<dbReference type="OrthoDB" id="9806179at2"/>
<dbReference type="PANTHER" id="PTHR48105">
    <property type="entry name" value="THIOREDOXIN REDUCTASE 1-RELATED-RELATED"/>
    <property type="match status" value="1"/>
</dbReference>
<gene>
    <name evidence="6" type="ORF">DSOL_1937</name>
</gene>
<keyword evidence="4" id="KW-0274">FAD</keyword>
<comment type="caution">
    <text evidence="6">The sequence shown here is derived from an EMBL/GenBank/DDBJ whole genome shotgun (WGS) entry which is preliminary data.</text>
</comment>
<feature type="domain" description="FAD/NAD(P)-binding" evidence="5">
    <location>
        <begin position="5"/>
        <end position="295"/>
    </location>
</feature>
<evidence type="ECO:0000256" key="2">
    <source>
        <dbReference type="ARBA" id="ARBA00022630"/>
    </source>
</evidence>
<accession>A0A1Q8QXI6</accession>
<evidence type="ECO:0000256" key="1">
    <source>
        <dbReference type="ARBA" id="ARBA00009333"/>
    </source>
</evidence>
<dbReference type="InterPro" id="IPR023753">
    <property type="entry name" value="FAD/NAD-binding_dom"/>
</dbReference>
<dbReference type="Proteomes" id="UP000186102">
    <property type="component" value="Unassembled WGS sequence"/>
</dbReference>
<keyword evidence="4" id="KW-0676">Redox-active center</keyword>
<dbReference type="EMBL" id="MLBF01000011">
    <property type="protein sequence ID" value="OLN32064.1"/>
    <property type="molecule type" value="Genomic_DNA"/>
</dbReference>
<dbReference type="STRING" id="1888891.DSOL_1937"/>
<dbReference type="InterPro" id="IPR036188">
    <property type="entry name" value="FAD/NAD-bd_sf"/>
</dbReference>
<dbReference type="InterPro" id="IPR005982">
    <property type="entry name" value="Thioredox_Rdtase"/>
</dbReference>
<dbReference type="RefSeq" id="WP_075364604.1">
    <property type="nucleotide sequence ID" value="NZ_MLBF01000011.1"/>
</dbReference>
<dbReference type="EC" id="1.8.1.9" evidence="4"/>
<dbReference type="NCBIfam" id="TIGR01292">
    <property type="entry name" value="TRX_reduct"/>
    <property type="match status" value="1"/>
</dbReference>
<dbReference type="Gene3D" id="3.50.50.60">
    <property type="entry name" value="FAD/NAD(P)-binding domain"/>
    <property type="match status" value="2"/>
</dbReference>
<keyword evidence="2 4" id="KW-0285">Flavoprotein</keyword>
<evidence type="ECO:0000313" key="7">
    <source>
        <dbReference type="Proteomes" id="UP000186102"/>
    </source>
</evidence>
<name>A0A1Q8QXI6_9FIRM</name>
<keyword evidence="3 4" id="KW-0560">Oxidoreductase</keyword>
<comment type="catalytic activity">
    <reaction evidence="4">
        <text>[thioredoxin]-dithiol + NADP(+) = [thioredoxin]-disulfide + NADPH + H(+)</text>
        <dbReference type="Rhea" id="RHEA:20345"/>
        <dbReference type="Rhea" id="RHEA-COMP:10698"/>
        <dbReference type="Rhea" id="RHEA-COMP:10700"/>
        <dbReference type="ChEBI" id="CHEBI:15378"/>
        <dbReference type="ChEBI" id="CHEBI:29950"/>
        <dbReference type="ChEBI" id="CHEBI:50058"/>
        <dbReference type="ChEBI" id="CHEBI:57783"/>
        <dbReference type="ChEBI" id="CHEBI:58349"/>
        <dbReference type="EC" id="1.8.1.9"/>
    </reaction>
</comment>
<comment type="subunit">
    <text evidence="4">Homodimer.</text>
</comment>
<evidence type="ECO:0000313" key="6">
    <source>
        <dbReference type="EMBL" id="OLN32064.1"/>
    </source>
</evidence>
<organism evidence="6 7">
    <name type="scientific">Desulfosporosinus metallidurans</name>
    <dbReference type="NCBI Taxonomy" id="1888891"/>
    <lineage>
        <taxon>Bacteria</taxon>
        <taxon>Bacillati</taxon>
        <taxon>Bacillota</taxon>
        <taxon>Clostridia</taxon>
        <taxon>Eubacteriales</taxon>
        <taxon>Desulfitobacteriaceae</taxon>
        <taxon>Desulfosporosinus</taxon>
    </lineage>
</organism>
<evidence type="ECO:0000256" key="3">
    <source>
        <dbReference type="ARBA" id="ARBA00023002"/>
    </source>
</evidence>
<evidence type="ECO:0000256" key="4">
    <source>
        <dbReference type="RuleBase" id="RU003880"/>
    </source>
</evidence>
<dbReference type="SUPFAM" id="SSF51905">
    <property type="entry name" value="FAD/NAD(P)-binding domain"/>
    <property type="match status" value="1"/>
</dbReference>
<protein>
    <recommendedName>
        <fullName evidence="4">Thioredoxin reductase</fullName>
        <ecNumber evidence="4">1.8.1.9</ecNumber>
    </recommendedName>
</protein>
<keyword evidence="7" id="KW-1185">Reference proteome</keyword>
<dbReference type="GO" id="GO:0004791">
    <property type="term" value="F:thioredoxin-disulfide reductase (NADPH) activity"/>
    <property type="evidence" value="ECO:0007669"/>
    <property type="project" value="UniProtKB-UniRule"/>
</dbReference>
<reference evidence="6 7" key="1">
    <citation type="submission" date="2016-09" db="EMBL/GenBank/DDBJ databases">
        <title>Complete genome of Desulfosporosinus sp. OL.</title>
        <authorList>
            <person name="Mardanov A."/>
            <person name="Beletsky A."/>
            <person name="Panova A."/>
            <person name="Karnachuk O."/>
            <person name="Ravin N."/>
        </authorList>
    </citation>
    <scope>NUCLEOTIDE SEQUENCE [LARGE SCALE GENOMIC DNA]</scope>
    <source>
        <strain evidence="6 7">OL</strain>
    </source>
</reference>
<dbReference type="PRINTS" id="PR00469">
    <property type="entry name" value="PNDRDTASEII"/>
</dbReference>
<comment type="similarity">
    <text evidence="1 4">Belongs to the class-II pyridine nucleotide-disulfide oxidoreductase family.</text>
</comment>
<dbReference type="PRINTS" id="PR00368">
    <property type="entry name" value="FADPNR"/>
</dbReference>
<sequence>MPEVYDILIVGGGPGGMAAAIYGSRSRLKTGILEKGKLGGQAATTEELENYPGFSRGQTGPALMESMAEHAVSFGTEIIREEVVELELGGDIKRVKTKSGHEYQSKTLVLATGSEPKSLNIKGELSHRGKGVSYCATCDADFFEELDVVVVGNGDAAVEEAMYLTKFAETVTLIVRRDEGNLRCNKTSAERAFANPKIKWVWNSVLEEIKGDGLVDSVVVKNIKTGELSEMETNGVFFFVGTVPKTNILQGKVNLDEQGYIVTNELMETSVSGVYAVGDARVKFLRQVVTATSDGAIAAVATEKYLAEKEGH</sequence>